<sequence length="218" mass="24984">MTVLPQEWDWVKSRDPVWETPAQECYYYVWRWKELGLRRFVDLGCGLGRHALQFAQEGYEVTAFDLSQSGLDALAATAADRELTMELVRGDVQALPFADNTFDCLLSYHCIYHTDLKGLEQAVREIARVTRPGGEVFLTLNSTLSPNYTKAGPEYRRLDVRTLQYVKDGEVGTPHCYVNAHEAAELFSGFEMLQFRHVEDYSFLGKKGCHFHIHARVL</sequence>
<proteinExistence type="predicted"/>
<dbReference type="EMBL" id="JBJURJ010000006">
    <property type="protein sequence ID" value="MFM9328899.1"/>
    <property type="molecule type" value="Genomic_DNA"/>
</dbReference>
<comment type="caution">
    <text evidence="1">The sequence shown here is derived from an EMBL/GenBank/DDBJ whole genome shotgun (WGS) entry which is preliminary data.</text>
</comment>
<gene>
    <name evidence="1" type="ORF">ACI1P1_11405</name>
</gene>
<dbReference type="EC" id="2.1.1.-" evidence="1"/>
<name>A0ACC7NXZ4_9BACL</name>
<dbReference type="Proteomes" id="UP001631969">
    <property type="component" value="Unassembled WGS sequence"/>
</dbReference>
<organism evidence="1 2">
    <name type="scientific">Paenibacillus mesotrionivorans</name>
    <dbReference type="NCBI Taxonomy" id="3160968"/>
    <lineage>
        <taxon>Bacteria</taxon>
        <taxon>Bacillati</taxon>
        <taxon>Bacillota</taxon>
        <taxon>Bacilli</taxon>
        <taxon>Bacillales</taxon>
        <taxon>Paenibacillaceae</taxon>
        <taxon>Paenibacillus</taxon>
    </lineage>
</organism>
<keyword evidence="1" id="KW-0808">Transferase</keyword>
<reference evidence="1" key="1">
    <citation type="submission" date="2024-12" db="EMBL/GenBank/DDBJ databases">
        <authorList>
            <person name="Wu N."/>
        </authorList>
    </citation>
    <scope>NUCLEOTIDE SEQUENCE</scope>
    <source>
        <strain evidence="1">P15</strain>
    </source>
</reference>
<keyword evidence="1" id="KW-0489">Methyltransferase</keyword>
<keyword evidence="2" id="KW-1185">Reference proteome</keyword>
<protein>
    <submittedName>
        <fullName evidence="1">Class I SAM-dependent methyltransferase</fullName>
        <ecNumber evidence="1">2.1.1.-</ecNumber>
    </submittedName>
</protein>
<accession>A0ACC7NXZ4</accession>
<evidence type="ECO:0000313" key="1">
    <source>
        <dbReference type="EMBL" id="MFM9328899.1"/>
    </source>
</evidence>
<evidence type="ECO:0000313" key="2">
    <source>
        <dbReference type="Proteomes" id="UP001631969"/>
    </source>
</evidence>